<feature type="domain" description="Nitroreductase" evidence="6">
    <location>
        <begin position="31"/>
        <end position="212"/>
    </location>
</feature>
<dbReference type="Proteomes" id="UP001251528">
    <property type="component" value="Unassembled WGS sequence"/>
</dbReference>
<dbReference type="SUPFAM" id="SSF55469">
    <property type="entry name" value="FMN-dependent nitroreductase-like"/>
    <property type="match status" value="1"/>
</dbReference>
<evidence type="ECO:0000313" key="7">
    <source>
        <dbReference type="EMBL" id="KAK2616572.1"/>
    </source>
</evidence>
<evidence type="ECO:0000256" key="2">
    <source>
        <dbReference type="ARBA" id="ARBA00007118"/>
    </source>
</evidence>
<proteinExistence type="inferred from homology"/>
<organism evidence="7 8">
    <name type="scientific">Conoideocrella luteorostrata</name>
    <dbReference type="NCBI Taxonomy" id="1105319"/>
    <lineage>
        <taxon>Eukaryota</taxon>
        <taxon>Fungi</taxon>
        <taxon>Dikarya</taxon>
        <taxon>Ascomycota</taxon>
        <taxon>Pezizomycotina</taxon>
        <taxon>Sordariomycetes</taxon>
        <taxon>Hypocreomycetidae</taxon>
        <taxon>Hypocreales</taxon>
        <taxon>Clavicipitaceae</taxon>
        <taxon>Conoideocrella</taxon>
    </lineage>
</organism>
<comment type="cofactor">
    <cofactor evidence="1">
        <name>FMN</name>
        <dbReference type="ChEBI" id="CHEBI:58210"/>
    </cofactor>
</comment>
<comment type="similarity">
    <text evidence="2">Belongs to the nitroreductase family.</text>
</comment>
<name>A0AAJ0D101_9HYPO</name>
<keyword evidence="4" id="KW-0288">FMN</keyword>
<accession>A0AAJ0D101</accession>
<dbReference type="InterPro" id="IPR029479">
    <property type="entry name" value="Nitroreductase"/>
</dbReference>
<sequence>MPSGNVSQTNESGQGGLNGRRMLLEEAILCRHSTRQFLPKSVPDEVLNTALKLAAQAPSNSNTQAWRLYVVTGPALHRLKNALVAAASSDAVPKIPPLPNEFQQWRSEVGNAVYGIGLGIPREDTVARRQAVMKNFEFFGAPVGIIVCMSKKLPGSAAMSVGMHLQTLLLALTEQGVATCAQVSIAGYGDIVRAEVGVRDDLDILCGVSVGYEDVEASVNKIRIGRMKVEETTVFVRS</sequence>
<keyword evidence="8" id="KW-1185">Reference proteome</keyword>
<evidence type="ECO:0000259" key="6">
    <source>
        <dbReference type="Pfam" id="PF00881"/>
    </source>
</evidence>
<gene>
    <name evidence="7" type="ORF">QQS21_000395</name>
</gene>
<dbReference type="Pfam" id="PF00881">
    <property type="entry name" value="Nitroreductase"/>
    <property type="match status" value="1"/>
</dbReference>
<protein>
    <recommendedName>
        <fullName evidence="6">Nitroreductase domain-containing protein</fullName>
    </recommendedName>
</protein>
<dbReference type="EMBL" id="JASWJB010000004">
    <property type="protein sequence ID" value="KAK2616572.1"/>
    <property type="molecule type" value="Genomic_DNA"/>
</dbReference>
<evidence type="ECO:0000256" key="1">
    <source>
        <dbReference type="ARBA" id="ARBA00001917"/>
    </source>
</evidence>
<comment type="caution">
    <text evidence="7">The sequence shown here is derived from an EMBL/GenBank/DDBJ whole genome shotgun (WGS) entry which is preliminary data.</text>
</comment>
<evidence type="ECO:0000256" key="5">
    <source>
        <dbReference type="ARBA" id="ARBA00023002"/>
    </source>
</evidence>
<dbReference type="InterPro" id="IPR000415">
    <property type="entry name" value="Nitroreductase-like"/>
</dbReference>
<keyword evidence="3" id="KW-0285">Flavoprotein</keyword>
<evidence type="ECO:0000256" key="4">
    <source>
        <dbReference type="ARBA" id="ARBA00022643"/>
    </source>
</evidence>
<dbReference type="AlphaFoldDB" id="A0AAJ0D101"/>
<dbReference type="PANTHER" id="PTHR43673">
    <property type="entry name" value="NAD(P)H NITROREDUCTASE YDGI-RELATED"/>
    <property type="match status" value="1"/>
</dbReference>
<dbReference type="GO" id="GO:0016491">
    <property type="term" value="F:oxidoreductase activity"/>
    <property type="evidence" value="ECO:0007669"/>
    <property type="project" value="UniProtKB-KW"/>
</dbReference>
<evidence type="ECO:0000313" key="8">
    <source>
        <dbReference type="Proteomes" id="UP001251528"/>
    </source>
</evidence>
<evidence type="ECO:0000256" key="3">
    <source>
        <dbReference type="ARBA" id="ARBA00022630"/>
    </source>
</evidence>
<dbReference type="CDD" id="cd02136">
    <property type="entry name" value="PnbA_NfnB-like"/>
    <property type="match status" value="1"/>
</dbReference>
<keyword evidence="5" id="KW-0560">Oxidoreductase</keyword>
<reference evidence="7" key="1">
    <citation type="submission" date="2023-06" db="EMBL/GenBank/DDBJ databases">
        <title>Conoideocrella luteorostrata (Hypocreales: Clavicipitaceae), a potential biocontrol fungus for elongate hemlock scale in United States Christmas tree production areas.</title>
        <authorList>
            <person name="Barrett H."/>
            <person name="Lovett B."/>
            <person name="Macias A.M."/>
            <person name="Stajich J.E."/>
            <person name="Kasson M.T."/>
        </authorList>
    </citation>
    <scope>NUCLEOTIDE SEQUENCE</scope>
    <source>
        <strain evidence="7">ARSEF 14590</strain>
    </source>
</reference>
<dbReference type="PANTHER" id="PTHR43673:SF2">
    <property type="entry name" value="NITROREDUCTASE"/>
    <property type="match status" value="1"/>
</dbReference>
<dbReference type="Gene3D" id="3.40.109.10">
    <property type="entry name" value="NADH Oxidase"/>
    <property type="match status" value="1"/>
</dbReference>